<dbReference type="InterPro" id="IPR002575">
    <property type="entry name" value="Aminoglycoside_PTrfase"/>
</dbReference>
<evidence type="ECO:0000313" key="3">
    <source>
        <dbReference type="Proteomes" id="UP000078437"/>
    </source>
</evidence>
<reference evidence="2 3" key="1">
    <citation type="journal article" date="2016" name="Int. J. Syst. Evol. Microbiol.">
        <title>Agromyces aureus sp. nov., isolated from the rhizosphere of Salix caprea L. grown in a heavy-metal-contaminated soil.</title>
        <authorList>
            <person name="Corretto E."/>
            <person name="Antonielli L."/>
            <person name="Sessitsch A."/>
            <person name="Compant S."/>
            <person name="Gorfer M."/>
            <person name="Kuffner M."/>
            <person name="Brader G."/>
        </authorList>
    </citation>
    <scope>NUCLEOTIDE SEQUENCE [LARGE SCALE GENOMIC DNA]</scope>
    <source>
        <strain evidence="2 3">AR33</strain>
    </source>
</reference>
<accession>A0A191WK55</accession>
<protein>
    <recommendedName>
        <fullName evidence="1">Aminoglycoside phosphotransferase domain-containing protein</fullName>
    </recommendedName>
</protein>
<name>A0A191WK55_9MICO</name>
<dbReference type="CDD" id="cd05155">
    <property type="entry name" value="APH_ChoK_like_1"/>
    <property type="match status" value="1"/>
</dbReference>
<evidence type="ECO:0000259" key="1">
    <source>
        <dbReference type="Pfam" id="PF01636"/>
    </source>
</evidence>
<dbReference type="EMBL" id="CP013979">
    <property type="protein sequence ID" value="ANJ28548.1"/>
    <property type="molecule type" value="Genomic_DNA"/>
</dbReference>
<dbReference type="Gene3D" id="3.30.200.20">
    <property type="entry name" value="Phosphorylase Kinase, domain 1"/>
    <property type="match status" value="1"/>
</dbReference>
<dbReference type="Proteomes" id="UP000078437">
    <property type="component" value="Chromosome"/>
</dbReference>
<proteinExistence type="predicted"/>
<keyword evidence="3" id="KW-1185">Reference proteome</keyword>
<dbReference type="AlphaFoldDB" id="A0A191WK55"/>
<dbReference type="Gene3D" id="3.90.1200.10">
    <property type="match status" value="1"/>
</dbReference>
<dbReference type="Pfam" id="PF01636">
    <property type="entry name" value="APH"/>
    <property type="match status" value="1"/>
</dbReference>
<dbReference type="PANTHER" id="PTHR21310">
    <property type="entry name" value="AMINOGLYCOSIDE PHOSPHOTRANSFERASE-RELATED-RELATED"/>
    <property type="match status" value="1"/>
</dbReference>
<organism evidence="2 3">
    <name type="scientific">Agromyces aureus</name>
    <dbReference type="NCBI Taxonomy" id="453304"/>
    <lineage>
        <taxon>Bacteria</taxon>
        <taxon>Bacillati</taxon>
        <taxon>Actinomycetota</taxon>
        <taxon>Actinomycetes</taxon>
        <taxon>Micrococcales</taxon>
        <taxon>Microbacteriaceae</taxon>
        <taxon>Agromyces</taxon>
    </lineage>
</organism>
<dbReference type="SUPFAM" id="SSF56112">
    <property type="entry name" value="Protein kinase-like (PK-like)"/>
    <property type="match status" value="1"/>
</dbReference>
<gene>
    <name evidence="2" type="ORF">ATC03_19435</name>
</gene>
<dbReference type="STRING" id="453304.ATC03_19435"/>
<dbReference type="PANTHER" id="PTHR21310:SF42">
    <property type="entry name" value="BIFUNCTIONAL AAC_APH"/>
    <property type="match status" value="1"/>
</dbReference>
<evidence type="ECO:0000313" key="2">
    <source>
        <dbReference type="EMBL" id="ANJ28548.1"/>
    </source>
</evidence>
<feature type="domain" description="Aminoglycoside phosphotransferase" evidence="1">
    <location>
        <begin position="37"/>
        <end position="270"/>
    </location>
</feature>
<dbReference type="OrthoDB" id="9797603at2"/>
<dbReference type="InterPro" id="IPR011009">
    <property type="entry name" value="Kinase-like_dom_sf"/>
</dbReference>
<dbReference type="InterPro" id="IPR051678">
    <property type="entry name" value="AGP_Transferase"/>
</dbReference>
<sequence length="304" mass="32830">MREEQRVADAPEPDLHPDEDLVRRLVASQHPDLVAPVRRVANGWDNVMFRLGDDLAVRMPRREVAIQLALHEQRWLPELAGRLPTPVPAPVRIGRPAPEFGYDVPWSIVPWLPGVSALEFTVPVRDAAAVALAEFVAALGVPARAAAPVSPVRGVPLAVRDESVRARLAAGRVDEPDAVARVWERSLAASVWHGPPVWLHGDLHPGNLLLHDDGALAGVIDFGDLTAGDPATDLATAWFMFGPSGRAAFRRRLEELAEVDAAMWERARGWAVVLATAMVDVTDARSPLGSMGARVLVEVVAEAG</sequence>
<reference evidence="3" key="2">
    <citation type="submission" date="2016-01" db="EMBL/GenBank/DDBJ databases">
        <title>Complete genome sequence of Agromyces aureus AR33T and comparison with related organisms.</title>
        <authorList>
            <person name="Corretto E."/>
            <person name="Antonielli L."/>
            <person name="Sessitsch A."/>
            <person name="Brader G."/>
        </authorList>
    </citation>
    <scope>NUCLEOTIDE SEQUENCE [LARGE SCALE GENOMIC DNA]</scope>
    <source>
        <strain evidence="3">AR33</strain>
    </source>
</reference>
<dbReference type="KEGG" id="agy:ATC03_19435"/>